<feature type="region of interest" description="Disordered" evidence="1">
    <location>
        <begin position="37"/>
        <end position="72"/>
    </location>
</feature>
<sequence length="85" mass="8321">MPAGGGTSTACGGYCLASASACFLSWVPALLNGPSSTKAPAPVAEAGAGPGARWGSPSARPPLGASRSAGSRRRWMWCVGSRAGS</sequence>
<evidence type="ECO:0000256" key="1">
    <source>
        <dbReference type="SAM" id="MobiDB-lite"/>
    </source>
</evidence>
<dbReference type="AlphaFoldDB" id="A0A6B0U0Z8"/>
<name>A0A6B0U0Z8_IXORI</name>
<accession>A0A6B0U0Z8</accession>
<protein>
    <submittedName>
        <fullName evidence="2">Putative secreted protein</fullName>
    </submittedName>
</protein>
<proteinExistence type="predicted"/>
<dbReference type="EMBL" id="GIFC01003155">
    <property type="protein sequence ID" value="MXU85238.1"/>
    <property type="molecule type" value="Transcribed_RNA"/>
</dbReference>
<reference evidence="2" key="1">
    <citation type="submission" date="2019-12" db="EMBL/GenBank/DDBJ databases">
        <title>An insight into the sialome of adult female Ixodes ricinus ticks feeding for 6 days.</title>
        <authorList>
            <person name="Perner J."/>
            <person name="Ribeiro J.M.C."/>
        </authorList>
    </citation>
    <scope>NUCLEOTIDE SEQUENCE</scope>
    <source>
        <strain evidence="2">Semi-engorged</strain>
        <tissue evidence="2">Salivary glands</tissue>
    </source>
</reference>
<evidence type="ECO:0000313" key="2">
    <source>
        <dbReference type="EMBL" id="MXU85238.1"/>
    </source>
</evidence>
<organism evidence="2">
    <name type="scientific">Ixodes ricinus</name>
    <name type="common">Common tick</name>
    <name type="synonym">Acarus ricinus</name>
    <dbReference type="NCBI Taxonomy" id="34613"/>
    <lineage>
        <taxon>Eukaryota</taxon>
        <taxon>Metazoa</taxon>
        <taxon>Ecdysozoa</taxon>
        <taxon>Arthropoda</taxon>
        <taxon>Chelicerata</taxon>
        <taxon>Arachnida</taxon>
        <taxon>Acari</taxon>
        <taxon>Parasitiformes</taxon>
        <taxon>Ixodida</taxon>
        <taxon>Ixodoidea</taxon>
        <taxon>Ixodidae</taxon>
        <taxon>Ixodinae</taxon>
        <taxon>Ixodes</taxon>
    </lineage>
</organism>